<dbReference type="RefSeq" id="WP_090207503.1">
    <property type="nucleotide sequence ID" value="NZ_FOFO01000019.1"/>
</dbReference>
<dbReference type="PANTHER" id="PTHR31876:SF26">
    <property type="entry name" value="PROTEIN LIKE COV 2"/>
    <property type="match status" value="1"/>
</dbReference>
<dbReference type="OrthoDB" id="5636623at2"/>
<evidence type="ECO:0000256" key="1">
    <source>
        <dbReference type="SAM" id="Phobius"/>
    </source>
</evidence>
<dbReference type="EMBL" id="FOFO01000019">
    <property type="protein sequence ID" value="SEQ17010.1"/>
    <property type="molecule type" value="Genomic_DNA"/>
</dbReference>
<keyword evidence="1" id="KW-1133">Transmembrane helix</keyword>
<dbReference type="PANTHER" id="PTHR31876">
    <property type="entry name" value="COV-LIKE PROTEIN 1"/>
    <property type="match status" value="1"/>
</dbReference>
<sequence>MKGITRTFLTGLAAILPLLVTIVLLLWLSNTLENLLGTILQWVLPEMLYFPGLGLITGIGLIFALGLLLRAYVVQGIFNWVEGWMQRIPVVKTIHGTVRDVTRLFSSDIRQRFGEAVLVTLPGLEGKLVGFVTREDFSGLPDNLGGEGVIAVYLPMSYQIGGYTLMLPKERVEPLNLSLEDAMRYTLTAGVSARKHDN</sequence>
<dbReference type="STRING" id="867345.SAMN05421693_1197"/>
<name>A0A1H9DU53_9GAMM</name>
<dbReference type="Proteomes" id="UP000199496">
    <property type="component" value="Unassembled WGS sequence"/>
</dbReference>
<evidence type="ECO:0000313" key="3">
    <source>
        <dbReference type="Proteomes" id="UP000199496"/>
    </source>
</evidence>
<accession>A0A1H9DU53</accession>
<reference evidence="2 3" key="1">
    <citation type="submission" date="2016-10" db="EMBL/GenBank/DDBJ databases">
        <authorList>
            <person name="de Groot N.N."/>
        </authorList>
    </citation>
    <scope>NUCLEOTIDE SEQUENCE [LARGE SCALE GENOMIC DNA]</scope>
    <source>
        <strain evidence="2 3">B7-7</strain>
    </source>
</reference>
<dbReference type="AlphaFoldDB" id="A0A1H9DU53"/>
<feature type="transmembrane region" description="Helical" evidence="1">
    <location>
        <begin position="7"/>
        <end position="28"/>
    </location>
</feature>
<organism evidence="2 3">
    <name type="scientific">Ectothiorhodospira magna</name>
    <dbReference type="NCBI Taxonomy" id="867345"/>
    <lineage>
        <taxon>Bacteria</taxon>
        <taxon>Pseudomonadati</taxon>
        <taxon>Pseudomonadota</taxon>
        <taxon>Gammaproteobacteria</taxon>
        <taxon>Chromatiales</taxon>
        <taxon>Ectothiorhodospiraceae</taxon>
        <taxon>Ectothiorhodospira</taxon>
    </lineage>
</organism>
<dbReference type="Pfam" id="PF04367">
    <property type="entry name" value="DUF502"/>
    <property type="match status" value="1"/>
</dbReference>
<feature type="transmembrane region" description="Helical" evidence="1">
    <location>
        <begin position="48"/>
        <end position="69"/>
    </location>
</feature>
<dbReference type="InterPro" id="IPR007462">
    <property type="entry name" value="COV1-like"/>
</dbReference>
<keyword evidence="1" id="KW-0472">Membrane</keyword>
<proteinExistence type="predicted"/>
<protein>
    <submittedName>
        <fullName evidence="2">Uncharacterized membrane protein</fullName>
    </submittedName>
</protein>
<gene>
    <name evidence="2" type="ORF">SAMN05421693_1197</name>
</gene>
<keyword evidence="3" id="KW-1185">Reference proteome</keyword>
<evidence type="ECO:0000313" key="2">
    <source>
        <dbReference type="EMBL" id="SEQ17010.1"/>
    </source>
</evidence>
<keyword evidence="1" id="KW-0812">Transmembrane</keyword>